<dbReference type="AlphaFoldDB" id="A0AAD4E2R7"/>
<proteinExistence type="predicted"/>
<keyword evidence="3" id="KW-1185">Reference proteome</keyword>
<reference evidence="2" key="1">
    <citation type="journal article" date="2020" name="New Phytol.">
        <title>Comparative genomics reveals dynamic genome evolution in host specialist ectomycorrhizal fungi.</title>
        <authorList>
            <person name="Lofgren L.A."/>
            <person name="Nguyen N.H."/>
            <person name="Vilgalys R."/>
            <person name="Ruytinx J."/>
            <person name="Liao H.L."/>
            <person name="Branco S."/>
            <person name="Kuo A."/>
            <person name="LaButti K."/>
            <person name="Lipzen A."/>
            <person name="Andreopoulos W."/>
            <person name="Pangilinan J."/>
            <person name="Riley R."/>
            <person name="Hundley H."/>
            <person name="Na H."/>
            <person name="Barry K."/>
            <person name="Grigoriev I.V."/>
            <person name="Stajich J.E."/>
            <person name="Kennedy P.G."/>
        </authorList>
    </citation>
    <scope>NUCLEOTIDE SEQUENCE</scope>
    <source>
        <strain evidence="2">FC203</strain>
    </source>
</reference>
<name>A0AAD4E2R7_9AGAM</name>
<protein>
    <submittedName>
        <fullName evidence="2">Uncharacterized protein</fullName>
    </submittedName>
</protein>
<accession>A0AAD4E2R7</accession>
<comment type="caution">
    <text evidence="2">The sequence shown here is derived from an EMBL/GenBank/DDBJ whole genome shotgun (WGS) entry which is preliminary data.</text>
</comment>
<dbReference type="GeneID" id="64666287"/>
<keyword evidence="1" id="KW-0472">Membrane</keyword>
<gene>
    <name evidence="2" type="ORF">F5891DRAFT_481114</name>
</gene>
<feature type="transmembrane region" description="Helical" evidence="1">
    <location>
        <begin position="12"/>
        <end position="37"/>
    </location>
</feature>
<keyword evidence="1" id="KW-1133">Transmembrane helix</keyword>
<dbReference type="Proteomes" id="UP001195769">
    <property type="component" value="Unassembled WGS sequence"/>
</dbReference>
<evidence type="ECO:0000313" key="2">
    <source>
        <dbReference type="EMBL" id="KAG1898277.1"/>
    </source>
</evidence>
<dbReference type="EMBL" id="JABBWK010000040">
    <property type="protein sequence ID" value="KAG1898277.1"/>
    <property type="molecule type" value="Genomic_DNA"/>
</dbReference>
<evidence type="ECO:0000256" key="1">
    <source>
        <dbReference type="SAM" id="Phobius"/>
    </source>
</evidence>
<sequence>MAVHSLVGWKRYASMVLAPLLFSSTPLPFYVCVLHIAGRLQSGLQRAAYPVGMCSREQTNKMFLAVARLVCTQRSLSCGGIHLFVRDGLVWAGRGTFQPKFIDPGSAKWAVFLMLCYRALNTSSFKLDDSTVGESMLKPLQPHSRPRRLNVWKHLSHFYSAYSHIGSLGKEKTSD</sequence>
<organism evidence="2 3">
    <name type="scientific">Suillus fuscotomentosus</name>
    <dbReference type="NCBI Taxonomy" id="1912939"/>
    <lineage>
        <taxon>Eukaryota</taxon>
        <taxon>Fungi</taxon>
        <taxon>Dikarya</taxon>
        <taxon>Basidiomycota</taxon>
        <taxon>Agaricomycotina</taxon>
        <taxon>Agaricomycetes</taxon>
        <taxon>Agaricomycetidae</taxon>
        <taxon>Boletales</taxon>
        <taxon>Suillineae</taxon>
        <taxon>Suillaceae</taxon>
        <taxon>Suillus</taxon>
    </lineage>
</organism>
<dbReference type="RefSeq" id="XP_041223853.1">
    <property type="nucleotide sequence ID" value="XM_041371989.1"/>
</dbReference>
<evidence type="ECO:0000313" key="3">
    <source>
        <dbReference type="Proteomes" id="UP001195769"/>
    </source>
</evidence>
<keyword evidence="1" id="KW-0812">Transmembrane</keyword>